<comment type="caution">
    <text evidence="1">The sequence shown here is derived from an EMBL/GenBank/DDBJ whole genome shotgun (WGS) entry which is preliminary data.</text>
</comment>
<evidence type="ECO:0000313" key="1">
    <source>
        <dbReference type="EMBL" id="KAK9145758.1"/>
    </source>
</evidence>
<organism evidence="1 2">
    <name type="scientific">Stephania japonica</name>
    <dbReference type="NCBI Taxonomy" id="461633"/>
    <lineage>
        <taxon>Eukaryota</taxon>
        <taxon>Viridiplantae</taxon>
        <taxon>Streptophyta</taxon>
        <taxon>Embryophyta</taxon>
        <taxon>Tracheophyta</taxon>
        <taxon>Spermatophyta</taxon>
        <taxon>Magnoliopsida</taxon>
        <taxon>Ranunculales</taxon>
        <taxon>Menispermaceae</taxon>
        <taxon>Menispermoideae</taxon>
        <taxon>Cissampelideae</taxon>
        <taxon>Stephania</taxon>
    </lineage>
</organism>
<protein>
    <submittedName>
        <fullName evidence="1">Uncharacterized protein</fullName>
    </submittedName>
</protein>
<name>A0AAP0K620_9MAGN</name>
<dbReference type="Proteomes" id="UP001417504">
    <property type="component" value="Unassembled WGS sequence"/>
</dbReference>
<gene>
    <name evidence="1" type="ORF">Sjap_005661</name>
</gene>
<evidence type="ECO:0000313" key="2">
    <source>
        <dbReference type="Proteomes" id="UP001417504"/>
    </source>
</evidence>
<dbReference type="AlphaFoldDB" id="A0AAP0K620"/>
<sequence>MTRGLCPRGGMNGCRRTTTCTKRRHVCILTLKINFFFKTLKINFVCSHLRKMIS</sequence>
<dbReference type="EMBL" id="JBBNAE010000002">
    <property type="protein sequence ID" value="KAK9145758.1"/>
    <property type="molecule type" value="Genomic_DNA"/>
</dbReference>
<proteinExistence type="predicted"/>
<reference evidence="1 2" key="1">
    <citation type="submission" date="2024-01" db="EMBL/GenBank/DDBJ databases">
        <title>Genome assemblies of Stephania.</title>
        <authorList>
            <person name="Yang L."/>
        </authorList>
    </citation>
    <scope>NUCLEOTIDE SEQUENCE [LARGE SCALE GENOMIC DNA]</scope>
    <source>
        <strain evidence="1">QJT</strain>
        <tissue evidence="1">Leaf</tissue>
    </source>
</reference>
<keyword evidence="2" id="KW-1185">Reference proteome</keyword>
<accession>A0AAP0K620</accession>